<dbReference type="GO" id="GO:0008750">
    <property type="term" value="F:proton-translocating NAD(P)+ transhydrogenase activity"/>
    <property type="evidence" value="ECO:0007669"/>
    <property type="project" value="UniProtKB-EC"/>
</dbReference>
<keyword evidence="12" id="KW-0560">Oxidoreductase</keyword>
<comment type="catalytic activity">
    <reaction evidence="7 8">
        <text>NAD(+) + NADPH + H(+)(in) = NADH + NADP(+) + H(+)(out)</text>
        <dbReference type="Rhea" id="RHEA:47992"/>
        <dbReference type="ChEBI" id="CHEBI:15378"/>
        <dbReference type="ChEBI" id="CHEBI:57540"/>
        <dbReference type="ChEBI" id="CHEBI:57783"/>
        <dbReference type="ChEBI" id="CHEBI:57945"/>
        <dbReference type="ChEBI" id="CHEBI:58349"/>
        <dbReference type="EC" id="7.1.1.1"/>
    </reaction>
</comment>
<dbReference type="NCBIfam" id="NF006942">
    <property type="entry name" value="PRK09424.1"/>
    <property type="match status" value="1"/>
</dbReference>
<feature type="region of interest" description="Disordered" evidence="9">
    <location>
        <begin position="372"/>
        <end position="492"/>
    </location>
</feature>
<dbReference type="SMART" id="SM01002">
    <property type="entry name" value="AlaDh_PNT_C"/>
    <property type="match status" value="1"/>
</dbReference>
<reference evidence="12 13" key="1">
    <citation type="submission" date="2020-08" db="EMBL/GenBank/DDBJ databases">
        <title>Genomic Encyclopedia of Type Strains, Phase IV (KMG-IV): sequencing the most valuable type-strain genomes for metagenomic binning, comparative biology and taxonomic classification.</title>
        <authorList>
            <person name="Goeker M."/>
        </authorList>
    </citation>
    <scope>NUCLEOTIDE SEQUENCE [LARGE SCALE GENOMIC DNA]</scope>
    <source>
        <strain evidence="12 13">DSM 23447</strain>
    </source>
</reference>
<dbReference type="SUPFAM" id="SSF51735">
    <property type="entry name" value="NAD(P)-binding Rossmann-fold domains"/>
    <property type="match status" value="1"/>
</dbReference>
<evidence type="ECO:0000313" key="12">
    <source>
        <dbReference type="EMBL" id="MBB4052708.1"/>
    </source>
</evidence>
<dbReference type="Pfam" id="PF01262">
    <property type="entry name" value="AlaDh_PNT_C"/>
    <property type="match status" value="1"/>
</dbReference>
<feature type="compositionally biased region" description="Low complexity" evidence="9">
    <location>
        <begin position="379"/>
        <end position="392"/>
    </location>
</feature>
<evidence type="ECO:0000256" key="1">
    <source>
        <dbReference type="ARBA" id="ARBA00003943"/>
    </source>
</evidence>
<evidence type="ECO:0000259" key="11">
    <source>
        <dbReference type="SMART" id="SM01003"/>
    </source>
</evidence>
<proteinExistence type="inferred from homology"/>
<dbReference type="PANTHER" id="PTHR10160">
    <property type="entry name" value="NAD(P) TRANSHYDROGENASE"/>
    <property type="match status" value="1"/>
</dbReference>
<dbReference type="GO" id="GO:0005886">
    <property type="term" value="C:plasma membrane"/>
    <property type="evidence" value="ECO:0007669"/>
    <property type="project" value="TreeGrafter"/>
</dbReference>
<evidence type="ECO:0000313" key="13">
    <source>
        <dbReference type="Proteomes" id="UP000547011"/>
    </source>
</evidence>
<dbReference type="RefSeq" id="WP_183311424.1">
    <property type="nucleotide sequence ID" value="NZ_JACIEW010000005.1"/>
</dbReference>
<feature type="compositionally biased region" description="Low complexity" evidence="9">
    <location>
        <begin position="401"/>
        <end position="421"/>
    </location>
</feature>
<comment type="similarity">
    <text evidence="2 8">Belongs to the AlaDH/PNT family.</text>
</comment>
<evidence type="ECO:0000256" key="6">
    <source>
        <dbReference type="ARBA" id="ARBA00023027"/>
    </source>
</evidence>
<evidence type="ECO:0000256" key="9">
    <source>
        <dbReference type="SAM" id="MobiDB-lite"/>
    </source>
</evidence>
<feature type="domain" description="Alanine dehydrogenase/pyridine nucleotide transhydrogenase NAD(H)-binding" evidence="10">
    <location>
        <begin position="148"/>
        <end position="312"/>
    </location>
</feature>
<dbReference type="Pfam" id="PF05222">
    <property type="entry name" value="AlaDh_PNT_N"/>
    <property type="match status" value="1"/>
</dbReference>
<comment type="function">
    <text evidence="1 8">The transhydrogenation between NADH and NADP is coupled to respiration and ATP hydrolysis and functions as a proton pump across the membrane.</text>
</comment>
<feature type="compositionally biased region" description="Basic residues" evidence="9">
    <location>
        <begin position="464"/>
        <end position="475"/>
    </location>
</feature>
<dbReference type="InterPro" id="IPR036291">
    <property type="entry name" value="NAD(P)-bd_dom_sf"/>
</dbReference>
<dbReference type="GO" id="GO:0050661">
    <property type="term" value="F:NADP binding"/>
    <property type="evidence" value="ECO:0007669"/>
    <property type="project" value="TreeGrafter"/>
</dbReference>
<sequence length="492" mass="50332">MKIAVLRERFEGESRVAATPETVAKFIALGAEVAVEEGAGTGSRISDDQFKDAGAAIGATAAATLKGADIVLCVRRPSAAELKGVNTDALLIGALDPYGNEKDVAALAKAGVVAMSMEFMPRITRAQVMDILSSQANLAGYQAVIEAAAVFDRAMPMMMTAAGTVRPAKAFVMGAGVAGLQAIATAKRLGAVVSATDVRAAAGEQVESLGGKFIMTEALKDASGTGGYARELTKDEQAAQAELVAGHISKQDIVVTTALIPGRPAPKLVTKAMVESMAPGSVIVDLAAERGGNVELTQPGKVITHNGVTIIGYTNLPGHIPTTASQLYARNLLAFITTLIDAKEKKLAINWEDELVKATVLTREGAVVHPNFAASKTDPASAAEARPAPARKPAAKKPATRKTSASKAAASKAAAAPKAEAGQPPADKPAPRKSTARKPAAKVAVAEAGTQTDPAAKAPTAKKPAARKPATRKPATKQPAVDKPAATEGGDK</sequence>
<dbReference type="InterPro" id="IPR008143">
    <property type="entry name" value="Ala_DH/PNT_CS2"/>
</dbReference>
<keyword evidence="6 8" id="KW-0520">NAD</keyword>
<name>A0A7W6NCA3_9HYPH</name>
<dbReference type="EMBL" id="JACIEW010000005">
    <property type="protein sequence ID" value="MBB4052708.1"/>
    <property type="molecule type" value="Genomic_DNA"/>
</dbReference>
<accession>A0A7W6NCA3</accession>
<evidence type="ECO:0000256" key="5">
    <source>
        <dbReference type="ARBA" id="ARBA00022967"/>
    </source>
</evidence>
<feature type="domain" description="Alanine dehydrogenase/pyridine nucleotide transhydrogenase N-terminal" evidence="11">
    <location>
        <begin position="4"/>
        <end position="139"/>
    </location>
</feature>
<dbReference type="AlphaFoldDB" id="A0A7W6NCA3"/>
<dbReference type="Gene3D" id="3.40.50.720">
    <property type="entry name" value="NAD(P)-binding Rossmann-like Domain"/>
    <property type="match status" value="2"/>
</dbReference>
<evidence type="ECO:0000256" key="4">
    <source>
        <dbReference type="ARBA" id="ARBA00022857"/>
    </source>
</evidence>
<dbReference type="SMART" id="SM01003">
    <property type="entry name" value="AlaDh_PNT_N"/>
    <property type="match status" value="1"/>
</dbReference>
<dbReference type="PROSITE" id="PS00837">
    <property type="entry name" value="ALADH_PNT_2"/>
    <property type="match status" value="1"/>
</dbReference>
<evidence type="ECO:0000256" key="3">
    <source>
        <dbReference type="ARBA" id="ARBA00022741"/>
    </source>
</evidence>
<keyword evidence="5 8" id="KW-1278">Translocase</keyword>
<gene>
    <name evidence="12" type="ORF">GGR20_002356</name>
</gene>
<dbReference type="GO" id="GO:0016491">
    <property type="term" value="F:oxidoreductase activity"/>
    <property type="evidence" value="ECO:0007669"/>
    <property type="project" value="UniProtKB-KW"/>
</dbReference>
<dbReference type="PIRSF" id="PIRSF000203">
    <property type="entry name" value="NADP_transhydrogenase_alpha"/>
    <property type="match status" value="1"/>
</dbReference>
<feature type="compositionally biased region" description="Low complexity" evidence="9">
    <location>
        <begin position="454"/>
        <end position="463"/>
    </location>
</feature>
<dbReference type="GO" id="GO:0006740">
    <property type="term" value="P:NADPH regeneration"/>
    <property type="evidence" value="ECO:0007669"/>
    <property type="project" value="TreeGrafter"/>
</dbReference>
<dbReference type="InterPro" id="IPR026255">
    <property type="entry name" value="NADP_transhyd_a"/>
</dbReference>
<dbReference type="Proteomes" id="UP000547011">
    <property type="component" value="Unassembled WGS sequence"/>
</dbReference>
<keyword evidence="3 8" id="KW-0547">Nucleotide-binding</keyword>
<comment type="caution">
    <text evidence="12">The sequence shown here is derived from an EMBL/GenBank/DDBJ whole genome shotgun (WGS) entry which is preliminary data.</text>
</comment>
<evidence type="ECO:0000256" key="8">
    <source>
        <dbReference type="PIRNR" id="PIRNR000203"/>
    </source>
</evidence>
<organism evidence="12 13">
    <name type="scientific">Devosia subaequoris</name>
    <dbReference type="NCBI Taxonomy" id="395930"/>
    <lineage>
        <taxon>Bacteria</taxon>
        <taxon>Pseudomonadati</taxon>
        <taxon>Pseudomonadota</taxon>
        <taxon>Alphaproteobacteria</taxon>
        <taxon>Hyphomicrobiales</taxon>
        <taxon>Devosiaceae</taxon>
        <taxon>Devosia</taxon>
    </lineage>
</organism>
<dbReference type="InterPro" id="IPR007886">
    <property type="entry name" value="AlaDH/PNT_N"/>
</dbReference>
<dbReference type="PANTHER" id="PTHR10160:SF19">
    <property type="entry name" value="PROTON-TRANSLOCATING NAD(P)(+) TRANSHYDROGENASE"/>
    <property type="match status" value="1"/>
</dbReference>
<dbReference type="FunFam" id="3.40.50.720:FF:000188">
    <property type="entry name" value="NAD(P) transhydrogenase alpha subunit 1"/>
    <property type="match status" value="1"/>
</dbReference>
<keyword evidence="4 8" id="KW-0521">NADP</keyword>
<evidence type="ECO:0000256" key="2">
    <source>
        <dbReference type="ARBA" id="ARBA00005689"/>
    </source>
</evidence>
<evidence type="ECO:0000256" key="7">
    <source>
        <dbReference type="ARBA" id="ARBA00048202"/>
    </source>
</evidence>
<dbReference type="EC" id="7.1.1.1" evidence="8"/>
<evidence type="ECO:0000259" key="10">
    <source>
        <dbReference type="SMART" id="SM01002"/>
    </source>
</evidence>
<dbReference type="InterPro" id="IPR007698">
    <property type="entry name" value="AlaDH/PNT_NAD(H)-bd"/>
</dbReference>
<protein>
    <recommendedName>
        <fullName evidence="8">NAD(P) transhydrogenase subunit alpha</fullName>
        <ecNumber evidence="8">7.1.1.1</ecNumber>
    </recommendedName>
</protein>
<dbReference type="CDD" id="cd05304">
    <property type="entry name" value="Rubrum_tdh"/>
    <property type="match status" value="1"/>
</dbReference>
<dbReference type="SUPFAM" id="SSF52283">
    <property type="entry name" value="Formate/glycerate dehydrogenase catalytic domain-like"/>
    <property type="match status" value="1"/>
</dbReference>
<keyword evidence="13" id="KW-1185">Reference proteome</keyword>